<dbReference type="NCBIfam" id="TIGR00401">
    <property type="entry name" value="msrA"/>
    <property type="match status" value="1"/>
</dbReference>
<dbReference type="EMBL" id="FQNF01000133">
    <property type="protein sequence ID" value="SGZ41691.1"/>
    <property type="molecule type" value="Genomic_DNA"/>
</dbReference>
<evidence type="ECO:0000256" key="4">
    <source>
        <dbReference type="ARBA" id="ARBA00030273"/>
    </source>
</evidence>
<evidence type="ECO:0000313" key="9">
    <source>
        <dbReference type="EMBL" id="SGZ41691.1"/>
    </source>
</evidence>
<evidence type="ECO:0000259" key="8">
    <source>
        <dbReference type="Pfam" id="PF01625"/>
    </source>
</evidence>
<dbReference type="VEuPathDB" id="FungiDB:HGUI_03892"/>
<dbReference type="Pfam" id="PF01625">
    <property type="entry name" value="PMSR"/>
    <property type="match status" value="1"/>
</dbReference>
<dbReference type="PANTHER" id="PTHR42799:SF2">
    <property type="entry name" value="MITOCHONDRIAL PEPTIDE METHIONINE SULFOXIDE REDUCTASE"/>
    <property type="match status" value="1"/>
</dbReference>
<proteinExistence type="inferred from homology"/>
<dbReference type="GO" id="GO:0034599">
    <property type="term" value="P:cellular response to oxidative stress"/>
    <property type="evidence" value="ECO:0007669"/>
    <property type="project" value="EnsemblFungi"/>
</dbReference>
<feature type="domain" description="Peptide methionine sulphoxide reductase MsrA" evidence="8">
    <location>
        <begin position="23"/>
        <end position="179"/>
    </location>
</feature>
<dbReference type="InterPro" id="IPR002569">
    <property type="entry name" value="Met_Sox_Rdtase_MsrA_dom"/>
</dbReference>
<evidence type="ECO:0000256" key="7">
    <source>
        <dbReference type="ARBA" id="ARBA00048782"/>
    </source>
</evidence>
<comment type="catalytic activity">
    <reaction evidence="6">
        <text>L-methionyl-[protein] + [thioredoxin]-disulfide + H2O = L-methionyl-(S)-S-oxide-[protein] + [thioredoxin]-dithiol</text>
        <dbReference type="Rhea" id="RHEA:14217"/>
        <dbReference type="Rhea" id="RHEA-COMP:10698"/>
        <dbReference type="Rhea" id="RHEA-COMP:10700"/>
        <dbReference type="Rhea" id="RHEA-COMP:12313"/>
        <dbReference type="Rhea" id="RHEA-COMP:12315"/>
        <dbReference type="ChEBI" id="CHEBI:15377"/>
        <dbReference type="ChEBI" id="CHEBI:16044"/>
        <dbReference type="ChEBI" id="CHEBI:29950"/>
        <dbReference type="ChEBI" id="CHEBI:44120"/>
        <dbReference type="ChEBI" id="CHEBI:50058"/>
        <dbReference type="EC" id="1.8.4.11"/>
    </reaction>
</comment>
<dbReference type="Proteomes" id="UP000183365">
    <property type="component" value="Unassembled WGS sequence"/>
</dbReference>
<dbReference type="GO" id="GO:0005737">
    <property type="term" value="C:cytoplasm"/>
    <property type="evidence" value="ECO:0007669"/>
    <property type="project" value="EnsemblFungi"/>
</dbReference>
<sequence>MSTNSINKISKLLNYNPSTDSIITLAAGCYWGVEHHYRKHFQDRLKHVVVGFANGNDSFKTSDDGITYKRVTGGDTGFAEVVQIQYNKKDVTLDELLDFFFRLHDPTTKNRQGGDIGTQYRSGIFASNEEDLKIAQASKNKWQPKWNNQISTEVELLRNYYDADEYHQKYLIKNPEGYACPAHYVRDI</sequence>
<name>A0A1L0B962_9ASCO</name>
<dbReference type="PANTHER" id="PTHR42799">
    <property type="entry name" value="MITOCHONDRIAL PEPTIDE METHIONINE SULFOXIDE REDUCTASE"/>
    <property type="match status" value="1"/>
</dbReference>
<evidence type="ECO:0000256" key="5">
    <source>
        <dbReference type="ARBA" id="ARBA00030643"/>
    </source>
</evidence>
<dbReference type="GO" id="GO:0008113">
    <property type="term" value="F:peptide-methionine (S)-S-oxide reductase activity"/>
    <property type="evidence" value="ECO:0007669"/>
    <property type="project" value="UniProtKB-EC"/>
</dbReference>
<evidence type="ECO:0000256" key="2">
    <source>
        <dbReference type="ARBA" id="ARBA00012502"/>
    </source>
</evidence>
<comment type="catalytic activity">
    <reaction evidence="7">
        <text>[thioredoxin]-disulfide + L-methionine + H2O = L-methionine (S)-S-oxide + [thioredoxin]-dithiol</text>
        <dbReference type="Rhea" id="RHEA:19993"/>
        <dbReference type="Rhea" id="RHEA-COMP:10698"/>
        <dbReference type="Rhea" id="RHEA-COMP:10700"/>
        <dbReference type="ChEBI" id="CHEBI:15377"/>
        <dbReference type="ChEBI" id="CHEBI:29950"/>
        <dbReference type="ChEBI" id="CHEBI:50058"/>
        <dbReference type="ChEBI" id="CHEBI:57844"/>
        <dbReference type="ChEBI" id="CHEBI:58772"/>
        <dbReference type="EC" id="1.8.4.11"/>
    </reaction>
</comment>
<dbReference type="EC" id="1.8.4.11" evidence="2"/>
<dbReference type="InterPro" id="IPR036509">
    <property type="entry name" value="Met_Sox_Rdtase_MsrA_sf"/>
</dbReference>
<evidence type="ECO:0000256" key="3">
    <source>
        <dbReference type="ARBA" id="ARBA00023002"/>
    </source>
</evidence>
<dbReference type="InterPro" id="IPR050162">
    <property type="entry name" value="MsrA_MetSO_reductase"/>
</dbReference>
<organism evidence="9 10">
    <name type="scientific">Hanseniaspora guilliermondii</name>
    <dbReference type="NCBI Taxonomy" id="56406"/>
    <lineage>
        <taxon>Eukaryota</taxon>
        <taxon>Fungi</taxon>
        <taxon>Dikarya</taxon>
        <taxon>Ascomycota</taxon>
        <taxon>Saccharomycotina</taxon>
        <taxon>Saccharomycetes</taxon>
        <taxon>Saccharomycodales</taxon>
        <taxon>Saccharomycodaceae</taxon>
        <taxon>Hanseniaspora</taxon>
    </lineage>
</organism>
<dbReference type="OrthoDB" id="77405at2759"/>
<evidence type="ECO:0000313" key="10">
    <source>
        <dbReference type="Proteomes" id="UP000183365"/>
    </source>
</evidence>
<evidence type="ECO:0000256" key="6">
    <source>
        <dbReference type="ARBA" id="ARBA00047806"/>
    </source>
</evidence>
<protein>
    <recommendedName>
        <fullName evidence="2">peptide-methionine (S)-S-oxide reductase</fullName>
        <ecNumber evidence="2">1.8.4.11</ecNumber>
    </recommendedName>
    <alternativeName>
        <fullName evidence="5">Peptide-methionine (S)-S-oxide reductase</fullName>
    </alternativeName>
    <alternativeName>
        <fullName evidence="4">Protein-methionine-S-oxide reductase</fullName>
    </alternativeName>
</protein>
<keyword evidence="10" id="KW-1185">Reference proteome</keyword>
<reference evidence="10" key="1">
    <citation type="submission" date="2016-11" db="EMBL/GenBank/DDBJ databases">
        <authorList>
            <person name="Guldener U."/>
        </authorList>
    </citation>
    <scope>NUCLEOTIDE SEQUENCE [LARGE SCALE GENOMIC DNA]</scope>
</reference>
<keyword evidence="3" id="KW-0560">Oxidoreductase</keyword>
<comment type="similarity">
    <text evidence="1">Belongs to the MsrA Met sulfoxide reductase family.</text>
</comment>
<dbReference type="AlphaFoldDB" id="A0A1L0B962"/>
<dbReference type="HAMAP" id="MF_01401">
    <property type="entry name" value="MsrA"/>
    <property type="match status" value="1"/>
</dbReference>
<gene>
    <name evidence="9" type="ORF">HGUI_03892</name>
</gene>
<dbReference type="Gene3D" id="3.30.1060.10">
    <property type="entry name" value="Peptide methionine sulphoxide reductase MsrA"/>
    <property type="match status" value="1"/>
</dbReference>
<evidence type="ECO:0000256" key="1">
    <source>
        <dbReference type="ARBA" id="ARBA00005591"/>
    </source>
</evidence>
<dbReference type="SUPFAM" id="SSF55068">
    <property type="entry name" value="Peptide methionine sulfoxide reductase"/>
    <property type="match status" value="1"/>
</dbReference>
<accession>A0A1L0B962</accession>